<dbReference type="EMBL" id="BPLR01000133">
    <property type="protein sequence ID" value="GIY92369.1"/>
    <property type="molecule type" value="Genomic_DNA"/>
</dbReference>
<evidence type="ECO:0000313" key="1">
    <source>
        <dbReference type="EMBL" id="GIY92369.1"/>
    </source>
</evidence>
<protein>
    <submittedName>
        <fullName evidence="1">Uncharacterized protein</fullName>
    </submittedName>
</protein>
<evidence type="ECO:0000313" key="2">
    <source>
        <dbReference type="Proteomes" id="UP001054945"/>
    </source>
</evidence>
<comment type="caution">
    <text evidence="1">The sequence shown here is derived from an EMBL/GenBank/DDBJ whole genome shotgun (WGS) entry which is preliminary data.</text>
</comment>
<name>A0AAV4XEF0_CAEEX</name>
<proteinExistence type="predicted"/>
<dbReference type="AlphaFoldDB" id="A0AAV4XEF0"/>
<gene>
    <name evidence="1" type="ORF">CEXT_397251</name>
</gene>
<accession>A0AAV4XEF0</accession>
<keyword evidence="2" id="KW-1185">Reference proteome</keyword>
<sequence length="89" mass="10276">MGDMEGVQRTHSGTDPGAHQQILICLFISNDWKRKFNVIHHRTDSPENVYRHYQLSTLEQTALFENTLSWNPPHLLCSVVNPPHPLFLV</sequence>
<reference evidence="1 2" key="1">
    <citation type="submission" date="2021-06" db="EMBL/GenBank/DDBJ databases">
        <title>Caerostris extrusa draft genome.</title>
        <authorList>
            <person name="Kono N."/>
            <person name="Arakawa K."/>
        </authorList>
    </citation>
    <scope>NUCLEOTIDE SEQUENCE [LARGE SCALE GENOMIC DNA]</scope>
</reference>
<organism evidence="1 2">
    <name type="scientific">Caerostris extrusa</name>
    <name type="common">Bark spider</name>
    <name type="synonym">Caerostris bankana</name>
    <dbReference type="NCBI Taxonomy" id="172846"/>
    <lineage>
        <taxon>Eukaryota</taxon>
        <taxon>Metazoa</taxon>
        <taxon>Ecdysozoa</taxon>
        <taxon>Arthropoda</taxon>
        <taxon>Chelicerata</taxon>
        <taxon>Arachnida</taxon>
        <taxon>Araneae</taxon>
        <taxon>Araneomorphae</taxon>
        <taxon>Entelegynae</taxon>
        <taxon>Araneoidea</taxon>
        <taxon>Araneidae</taxon>
        <taxon>Caerostris</taxon>
    </lineage>
</organism>
<dbReference type="Proteomes" id="UP001054945">
    <property type="component" value="Unassembled WGS sequence"/>
</dbReference>